<evidence type="ECO:0000313" key="2">
    <source>
        <dbReference type="EMBL" id="WQD39163.1"/>
    </source>
</evidence>
<keyword evidence="3" id="KW-1185">Reference proteome</keyword>
<sequence length="167" mass="18372">MNIYFILYGSCLLLTGLSAGLFYSYQCSVINGLGVLPTREYLLSFQGINKAILNPVFFASFIGSLLLLVLTALLVWYNSISDLLPYLVTALIIYALGVFAVTAAGNVPLNEELARLDLTTATGAELEQFRQKFEVRWNRLNLVRTIGAILAFMALIIPCIKKLAATI</sequence>
<organism evidence="2 3">
    <name type="scientific">Niabella yanshanensis</name>
    <dbReference type="NCBI Taxonomy" id="577386"/>
    <lineage>
        <taxon>Bacteria</taxon>
        <taxon>Pseudomonadati</taxon>
        <taxon>Bacteroidota</taxon>
        <taxon>Chitinophagia</taxon>
        <taxon>Chitinophagales</taxon>
        <taxon>Chitinophagaceae</taxon>
        <taxon>Niabella</taxon>
    </lineage>
</organism>
<evidence type="ECO:0000256" key="1">
    <source>
        <dbReference type="SAM" id="Phobius"/>
    </source>
</evidence>
<feature type="transmembrane region" description="Helical" evidence="1">
    <location>
        <begin position="83"/>
        <end position="105"/>
    </location>
</feature>
<accession>A0ABZ0W979</accession>
<protein>
    <submittedName>
        <fullName evidence="2">Anthrone oxygenase family protein</fullName>
    </submittedName>
</protein>
<name>A0ABZ0W979_9BACT</name>
<feature type="transmembrane region" description="Helical" evidence="1">
    <location>
        <begin position="142"/>
        <end position="160"/>
    </location>
</feature>
<evidence type="ECO:0000313" key="3">
    <source>
        <dbReference type="Proteomes" id="UP001325680"/>
    </source>
</evidence>
<dbReference type="Pfam" id="PF08592">
    <property type="entry name" value="Anthrone_oxy"/>
    <property type="match status" value="1"/>
</dbReference>
<dbReference type="Proteomes" id="UP001325680">
    <property type="component" value="Chromosome"/>
</dbReference>
<keyword evidence="1" id="KW-0812">Transmembrane</keyword>
<keyword evidence="1" id="KW-1133">Transmembrane helix</keyword>
<dbReference type="RefSeq" id="WP_114792908.1">
    <property type="nucleotide sequence ID" value="NZ_CP139960.1"/>
</dbReference>
<dbReference type="EMBL" id="CP139960">
    <property type="protein sequence ID" value="WQD39163.1"/>
    <property type="molecule type" value="Genomic_DNA"/>
</dbReference>
<gene>
    <name evidence="2" type="ORF">U0035_03245</name>
</gene>
<proteinExistence type="predicted"/>
<reference evidence="2 3" key="1">
    <citation type="submission" date="2023-12" db="EMBL/GenBank/DDBJ databases">
        <title>Genome sequencing and assembly of bacterial species from a model synthetic community.</title>
        <authorList>
            <person name="Hogle S.L."/>
        </authorList>
    </citation>
    <scope>NUCLEOTIDE SEQUENCE [LARGE SCALE GENOMIC DNA]</scope>
    <source>
        <strain evidence="2 3">HAMBI_3031</strain>
    </source>
</reference>
<feature type="transmembrane region" description="Helical" evidence="1">
    <location>
        <begin position="56"/>
        <end position="76"/>
    </location>
</feature>
<dbReference type="InterPro" id="IPR013901">
    <property type="entry name" value="Anthrone_oxy"/>
</dbReference>
<keyword evidence="1" id="KW-0472">Membrane</keyword>